<proteinExistence type="predicted"/>
<keyword evidence="2" id="KW-1003">Cell membrane</keyword>
<dbReference type="GO" id="GO:0005886">
    <property type="term" value="C:plasma membrane"/>
    <property type="evidence" value="ECO:0007669"/>
    <property type="project" value="UniProtKB-SubCell"/>
</dbReference>
<evidence type="ECO:0000256" key="2">
    <source>
        <dbReference type="ARBA" id="ARBA00022475"/>
    </source>
</evidence>
<feature type="transmembrane region" description="Helical" evidence="6">
    <location>
        <begin position="142"/>
        <end position="163"/>
    </location>
</feature>
<reference evidence="8 9" key="1">
    <citation type="journal article" date="2016" name="Nat. Commun.">
        <title>Thousands of microbial genomes shed light on interconnected biogeochemical processes in an aquifer system.</title>
        <authorList>
            <person name="Anantharaman K."/>
            <person name="Brown C.T."/>
            <person name="Hug L.A."/>
            <person name="Sharon I."/>
            <person name="Castelle C.J."/>
            <person name="Probst A.J."/>
            <person name="Thomas B.C."/>
            <person name="Singh A."/>
            <person name="Wilkins M.J."/>
            <person name="Karaoz U."/>
            <person name="Brodie E.L."/>
            <person name="Williams K.H."/>
            <person name="Hubbard S.S."/>
            <person name="Banfield J.F."/>
        </authorList>
    </citation>
    <scope>NUCLEOTIDE SEQUENCE [LARGE SCALE GENOMIC DNA]</scope>
</reference>
<protein>
    <recommendedName>
        <fullName evidence="7">VTT domain-containing protein</fullName>
    </recommendedName>
</protein>
<dbReference type="PANTHER" id="PTHR42709:SF6">
    <property type="entry name" value="UNDECAPRENYL PHOSPHATE TRANSPORTER A"/>
    <property type="match status" value="1"/>
</dbReference>
<evidence type="ECO:0000313" key="9">
    <source>
        <dbReference type="Proteomes" id="UP000176967"/>
    </source>
</evidence>
<dbReference type="STRING" id="1802628.A2890_03215"/>
<comment type="subcellular location">
    <subcellularLocation>
        <location evidence="1">Cell membrane</location>
        <topology evidence="1">Multi-pass membrane protein</topology>
    </subcellularLocation>
</comment>
<keyword evidence="5 6" id="KW-0472">Membrane</keyword>
<dbReference type="PANTHER" id="PTHR42709">
    <property type="entry name" value="ALKALINE PHOSPHATASE LIKE PROTEIN"/>
    <property type="match status" value="1"/>
</dbReference>
<name>A0A1F4VQV6_UNCKA</name>
<evidence type="ECO:0000313" key="8">
    <source>
        <dbReference type="EMBL" id="OGC59574.1"/>
    </source>
</evidence>
<dbReference type="AlphaFoldDB" id="A0A1F4VQV6"/>
<sequence>MVDFAQNLVLVGGYPGVFAVAFLENFFPPLPSELIFPFIGFVAGRGEFSLAGVVLLGTLGTLLGAWFWYGMGWFMGRANLEKFFQKYGRLMRIHFADVERAEAWFIRFKTPAIFFGRLVPLVRTLISIPAGFGRIPAWQFSILSFAGSLLWIGFLTGAGFLLGENWLGIVPWVQNYELVLEVGLLLAVLLFGFWFYRHHHR</sequence>
<evidence type="ECO:0000256" key="3">
    <source>
        <dbReference type="ARBA" id="ARBA00022692"/>
    </source>
</evidence>
<dbReference type="InterPro" id="IPR051311">
    <property type="entry name" value="DedA_domain"/>
</dbReference>
<comment type="caution">
    <text evidence="8">The sequence shown here is derived from an EMBL/GenBank/DDBJ whole genome shotgun (WGS) entry which is preliminary data.</text>
</comment>
<evidence type="ECO:0000259" key="7">
    <source>
        <dbReference type="Pfam" id="PF09335"/>
    </source>
</evidence>
<dbReference type="EMBL" id="MEVL01000039">
    <property type="protein sequence ID" value="OGC59574.1"/>
    <property type="molecule type" value="Genomic_DNA"/>
</dbReference>
<gene>
    <name evidence="8" type="ORF">A2890_03215</name>
</gene>
<dbReference type="Pfam" id="PF09335">
    <property type="entry name" value="VTT_dom"/>
    <property type="match status" value="1"/>
</dbReference>
<feature type="transmembrane region" description="Helical" evidence="6">
    <location>
        <begin position="48"/>
        <end position="69"/>
    </location>
</feature>
<evidence type="ECO:0000256" key="4">
    <source>
        <dbReference type="ARBA" id="ARBA00022989"/>
    </source>
</evidence>
<evidence type="ECO:0000256" key="6">
    <source>
        <dbReference type="SAM" id="Phobius"/>
    </source>
</evidence>
<keyword evidence="3 6" id="KW-0812">Transmembrane</keyword>
<keyword evidence="4 6" id="KW-1133">Transmembrane helix</keyword>
<feature type="transmembrane region" description="Helical" evidence="6">
    <location>
        <begin position="178"/>
        <end position="196"/>
    </location>
</feature>
<evidence type="ECO:0000256" key="5">
    <source>
        <dbReference type="ARBA" id="ARBA00023136"/>
    </source>
</evidence>
<evidence type="ECO:0000256" key="1">
    <source>
        <dbReference type="ARBA" id="ARBA00004651"/>
    </source>
</evidence>
<feature type="domain" description="VTT" evidence="7">
    <location>
        <begin position="30"/>
        <end position="159"/>
    </location>
</feature>
<feature type="transmembrane region" description="Helical" evidence="6">
    <location>
        <begin position="7"/>
        <end position="28"/>
    </location>
</feature>
<dbReference type="Proteomes" id="UP000176967">
    <property type="component" value="Unassembled WGS sequence"/>
</dbReference>
<dbReference type="InterPro" id="IPR032816">
    <property type="entry name" value="VTT_dom"/>
</dbReference>
<organism evidence="8 9">
    <name type="scientific">candidate division WWE3 bacterium RIFCSPLOWO2_01_FULL_53_14</name>
    <dbReference type="NCBI Taxonomy" id="1802628"/>
    <lineage>
        <taxon>Bacteria</taxon>
        <taxon>Katanobacteria</taxon>
    </lineage>
</organism>
<accession>A0A1F4VQV6</accession>